<dbReference type="VEuPathDB" id="FungiDB:CPAG_06548"/>
<dbReference type="Proteomes" id="UP000054567">
    <property type="component" value="Unassembled WGS sequence"/>
</dbReference>
<dbReference type="AlphaFoldDB" id="A0A0J6FB42"/>
<evidence type="ECO:0000313" key="3">
    <source>
        <dbReference type="Proteomes" id="UP000054567"/>
    </source>
</evidence>
<sequence>MPVWEWLGSHGPGMQSDRENVHGAVQGPRRADWPISSHFTMERPPAQILCVLPLAITVLRPGAGIDFGLAPSFPPFLLPLSWGPHKAKRRVTSFPPGAVGHEDAKIIGAGRRDFANRWIPRARLSTNSATVDYLRGYRRLQKRPPGRPTPSRALPVCLADASAPQNMSQPVPWASLPP</sequence>
<gene>
    <name evidence="2" type="ORF">CPAG_06548</name>
</gene>
<feature type="region of interest" description="Disordered" evidence="1">
    <location>
        <begin position="7"/>
        <end position="27"/>
    </location>
</feature>
<reference evidence="3" key="2">
    <citation type="journal article" date="2009" name="Genome Res.">
        <title>Comparative genomic analyses of the human fungal pathogens Coccidioides and their relatives.</title>
        <authorList>
            <person name="Sharpton T.J."/>
            <person name="Stajich J.E."/>
            <person name="Rounsley S.D."/>
            <person name="Gardner M.J."/>
            <person name="Wortman J.R."/>
            <person name="Jordar V.S."/>
            <person name="Maiti R."/>
            <person name="Kodira C.D."/>
            <person name="Neafsey D.E."/>
            <person name="Zeng Q."/>
            <person name="Hung C.-Y."/>
            <person name="McMahan C."/>
            <person name="Muszewska A."/>
            <person name="Grynberg M."/>
            <person name="Mandel M.A."/>
            <person name="Kellner E.M."/>
            <person name="Barker B.M."/>
            <person name="Galgiani J.N."/>
            <person name="Orbach M.J."/>
            <person name="Kirkland T.N."/>
            <person name="Cole G.T."/>
            <person name="Henn M.R."/>
            <person name="Birren B.W."/>
            <person name="Taylor J.W."/>
        </authorList>
    </citation>
    <scope>NUCLEOTIDE SEQUENCE [LARGE SCALE GENOMIC DNA]</scope>
    <source>
        <strain evidence="3">RMSCC 3488</strain>
    </source>
</reference>
<reference evidence="3" key="3">
    <citation type="journal article" date="2010" name="Genome Res.">
        <title>Population genomic sequencing of Coccidioides fungi reveals recent hybridization and transposon control.</title>
        <authorList>
            <person name="Neafsey D.E."/>
            <person name="Barker B.M."/>
            <person name="Sharpton T.J."/>
            <person name="Stajich J.E."/>
            <person name="Park D.J."/>
            <person name="Whiston E."/>
            <person name="Hung C.-Y."/>
            <person name="McMahan C."/>
            <person name="White J."/>
            <person name="Sykes S."/>
            <person name="Heiman D."/>
            <person name="Young S."/>
            <person name="Zeng Q."/>
            <person name="Abouelleil A."/>
            <person name="Aftuck L."/>
            <person name="Bessette D."/>
            <person name="Brown A."/>
            <person name="FitzGerald M."/>
            <person name="Lui A."/>
            <person name="Macdonald J.P."/>
            <person name="Priest M."/>
            <person name="Orbach M.J."/>
            <person name="Galgiani J.N."/>
            <person name="Kirkland T.N."/>
            <person name="Cole G.T."/>
            <person name="Birren B.W."/>
            <person name="Henn M.R."/>
            <person name="Taylor J.W."/>
            <person name="Rounsley S.D."/>
        </authorList>
    </citation>
    <scope>NUCLEOTIDE SEQUENCE [LARGE SCALE GENOMIC DNA]</scope>
    <source>
        <strain evidence="3">RMSCC 3488</strain>
    </source>
</reference>
<accession>A0A0J6FB42</accession>
<organism evidence="2 3">
    <name type="scientific">Coccidioides posadasii RMSCC 3488</name>
    <dbReference type="NCBI Taxonomy" id="454284"/>
    <lineage>
        <taxon>Eukaryota</taxon>
        <taxon>Fungi</taxon>
        <taxon>Dikarya</taxon>
        <taxon>Ascomycota</taxon>
        <taxon>Pezizomycotina</taxon>
        <taxon>Eurotiomycetes</taxon>
        <taxon>Eurotiomycetidae</taxon>
        <taxon>Onygenales</taxon>
        <taxon>Onygenaceae</taxon>
        <taxon>Coccidioides</taxon>
    </lineage>
</organism>
<evidence type="ECO:0000313" key="2">
    <source>
        <dbReference type="EMBL" id="KMM70236.1"/>
    </source>
</evidence>
<evidence type="ECO:0000256" key="1">
    <source>
        <dbReference type="SAM" id="MobiDB-lite"/>
    </source>
</evidence>
<protein>
    <submittedName>
        <fullName evidence="2">Uncharacterized protein</fullName>
    </submittedName>
</protein>
<name>A0A0J6FB42_COCPO</name>
<proteinExistence type="predicted"/>
<dbReference type="EMBL" id="DS268112">
    <property type="protein sequence ID" value="KMM70236.1"/>
    <property type="molecule type" value="Genomic_DNA"/>
</dbReference>
<reference evidence="2 3" key="1">
    <citation type="submission" date="2007-06" db="EMBL/GenBank/DDBJ databases">
        <title>The Genome Sequence of Coccidioides posadasii RMSCC_3488.</title>
        <authorList>
            <consortium name="Coccidioides Genome Resources Consortium"/>
            <consortium name="The Broad Institute Genome Sequencing Platform"/>
            <person name="Henn M.R."/>
            <person name="Sykes S."/>
            <person name="Young S."/>
            <person name="Jaffe D."/>
            <person name="Berlin A."/>
            <person name="Alvarez P."/>
            <person name="Butler J."/>
            <person name="Gnerre S."/>
            <person name="Grabherr M."/>
            <person name="Mauceli E."/>
            <person name="Brockman W."/>
            <person name="Kodira C."/>
            <person name="Alvarado L."/>
            <person name="Zeng Q."/>
            <person name="Crawford M."/>
            <person name="Antoine C."/>
            <person name="Devon K."/>
            <person name="Galgiani J."/>
            <person name="Orsborn K."/>
            <person name="Lewis M.L."/>
            <person name="Nusbaum C."/>
            <person name="Galagan J."/>
            <person name="Birren B."/>
        </authorList>
    </citation>
    <scope>NUCLEOTIDE SEQUENCE [LARGE SCALE GENOMIC DNA]</scope>
    <source>
        <strain evidence="2 3">RMSCC 3488</strain>
    </source>
</reference>